<dbReference type="OMA" id="CYQDKSA"/>
<dbReference type="GO" id="GO:0043565">
    <property type="term" value="F:sequence-specific DNA binding"/>
    <property type="evidence" value="ECO:0007669"/>
    <property type="project" value="TreeGrafter"/>
</dbReference>
<organism evidence="9 10">
    <name type="scientific">Acanthaster planci</name>
    <name type="common">Crown-of-thorns starfish</name>
    <dbReference type="NCBI Taxonomy" id="133434"/>
    <lineage>
        <taxon>Eukaryota</taxon>
        <taxon>Metazoa</taxon>
        <taxon>Echinodermata</taxon>
        <taxon>Eleutherozoa</taxon>
        <taxon>Asterozoa</taxon>
        <taxon>Asteroidea</taxon>
        <taxon>Valvatacea</taxon>
        <taxon>Valvatida</taxon>
        <taxon>Acanthasteridae</taxon>
        <taxon>Acanthaster</taxon>
    </lineage>
</organism>
<keyword evidence="2 5" id="KW-0371">Homeobox</keyword>
<dbReference type="PANTHER" id="PTHR46808:SF1">
    <property type="entry name" value="H2.0-LIKE HOMEOBOX PROTEIN"/>
    <property type="match status" value="1"/>
</dbReference>
<dbReference type="InterPro" id="IPR052497">
    <property type="entry name" value="H2.0_Homeobox_TF"/>
</dbReference>
<dbReference type="OrthoDB" id="6159439at2759"/>
<evidence type="ECO:0000256" key="7">
    <source>
        <dbReference type="SAM" id="MobiDB-lite"/>
    </source>
</evidence>
<feature type="region of interest" description="Disordered" evidence="7">
    <location>
        <begin position="342"/>
        <end position="371"/>
    </location>
</feature>
<dbReference type="RefSeq" id="XP_022097866.1">
    <property type="nucleotide sequence ID" value="XM_022242174.1"/>
</dbReference>
<dbReference type="SUPFAM" id="SSF46689">
    <property type="entry name" value="Homeodomain-like"/>
    <property type="match status" value="1"/>
</dbReference>
<feature type="domain" description="Homeobox" evidence="8">
    <location>
        <begin position="280"/>
        <end position="340"/>
    </location>
</feature>
<evidence type="ECO:0000256" key="3">
    <source>
        <dbReference type="ARBA" id="ARBA00023242"/>
    </source>
</evidence>
<dbReference type="PRINTS" id="PR00024">
    <property type="entry name" value="HOMEOBOX"/>
</dbReference>
<dbReference type="PROSITE" id="PS50071">
    <property type="entry name" value="HOMEOBOX_2"/>
    <property type="match status" value="1"/>
</dbReference>
<dbReference type="GeneID" id="110983168"/>
<evidence type="ECO:0000256" key="2">
    <source>
        <dbReference type="ARBA" id="ARBA00023155"/>
    </source>
</evidence>
<dbReference type="PANTHER" id="PTHR46808">
    <property type="entry name" value="H2.0-LIKE HOMEOBOX PROTEIN"/>
    <property type="match status" value="1"/>
</dbReference>
<keyword evidence="9" id="KW-1185">Reference proteome</keyword>
<sequence>MAMMYNVMYSSGVPLVPYFSMSSSYVPAQCTGQASYPLHSPNIRREELLLSGYKRLNCPMGILTDLQSPTDYRVEQAIDGGRSVPFTKLRAEGCSSAAGGTAVTDAGCDRSRSPSAQEKYQLKFGIDKILGNLTAEGTEKKTAVDTIETVPRQSTSVYDTNGHISERTSQAVTGNGWLSSSLGAPSPTYTERSSTANHARLQMPHLPPKYGSMSDYCQGCYQDKSAMVHQRCEPWRAYVPYAYRLDPNPPYAAKESRLSQLAHPSQQAHTATDTRPTGRRKRSWSRAVFTSLQRKGLEKRFEMQKYVNKPDRRQLAAALGLTDAQVKVWFQNRRMKWRHFQRMQKQQQQAADTSSTGAGTRLTDDCSDTDEDVLTEERGAVPVGSKDDVRERDGFMVDHRELVKESRSSIGAGVIVGVQA</sequence>
<name>A0A8B7Z3C5_ACAPL</name>
<dbReference type="InterPro" id="IPR000047">
    <property type="entry name" value="HTH_motif"/>
</dbReference>
<evidence type="ECO:0000256" key="4">
    <source>
        <dbReference type="ARBA" id="ARBA00038504"/>
    </source>
</evidence>
<accession>A0A8B7Z3C5</accession>
<dbReference type="InterPro" id="IPR017970">
    <property type="entry name" value="Homeobox_CS"/>
</dbReference>
<dbReference type="Gene3D" id="1.10.10.60">
    <property type="entry name" value="Homeodomain-like"/>
    <property type="match status" value="1"/>
</dbReference>
<gene>
    <name evidence="10" type="primary">LOC110983168</name>
</gene>
<reference evidence="10" key="1">
    <citation type="submission" date="2025-08" db="UniProtKB">
        <authorList>
            <consortium name="RefSeq"/>
        </authorList>
    </citation>
    <scope>IDENTIFICATION</scope>
</reference>
<dbReference type="CDD" id="cd00086">
    <property type="entry name" value="homeodomain"/>
    <property type="match status" value="1"/>
</dbReference>
<evidence type="ECO:0000256" key="6">
    <source>
        <dbReference type="RuleBase" id="RU000682"/>
    </source>
</evidence>
<dbReference type="InterPro" id="IPR020479">
    <property type="entry name" value="HD_metazoa"/>
</dbReference>
<dbReference type="GO" id="GO:0000981">
    <property type="term" value="F:DNA-binding transcription factor activity, RNA polymerase II-specific"/>
    <property type="evidence" value="ECO:0007669"/>
    <property type="project" value="InterPro"/>
</dbReference>
<evidence type="ECO:0000256" key="5">
    <source>
        <dbReference type="PROSITE-ProRule" id="PRU00108"/>
    </source>
</evidence>
<keyword evidence="3 5" id="KW-0539">Nucleus</keyword>
<comment type="similarity">
    <text evidence="4">Belongs to the H2.0 homeobox family.</text>
</comment>
<dbReference type="KEGG" id="aplc:110983168"/>
<dbReference type="AlphaFoldDB" id="A0A8B7Z3C5"/>
<feature type="compositionally biased region" description="Polar residues" evidence="7">
    <location>
        <begin position="258"/>
        <end position="275"/>
    </location>
</feature>
<protein>
    <submittedName>
        <fullName evidence="10">Homeobox protein Hox-C6a-like</fullName>
    </submittedName>
</protein>
<dbReference type="InterPro" id="IPR009057">
    <property type="entry name" value="Homeodomain-like_sf"/>
</dbReference>
<proteinExistence type="inferred from homology"/>
<evidence type="ECO:0000256" key="1">
    <source>
        <dbReference type="ARBA" id="ARBA00023125"/>
    </source>
</evidence>
<comment type="subcellular location">
    <subcellularLocation>
        <location evidence="5 6">Nucleus</location>
    </subcellularLocation>
</comment>
<evidence type="ECO:0000259" key="8">
    <source>
        <dbReference type="PROSITE" id="PS50071"/>
    </source>
</evidence>
<dbReference type="InterPro" id="IPR001356">
    <property type="entry name" value="HD"/>
</dbReference>
<evidence type="ECO:0000313" key="10">
    <source>
        <dbReference type="RefSeq" id="XP_022097866.1"/>
    </source>
</evidence>
<dbReference type="Pfam" id="PF00046">
    <property type="entry name" value="Homeodomain"/>
    <property type="match status" value="1"/>
</dbReference>
<feature type="region of interest" description="Disordered" evidence="7">
    <location>
        <begin position="252"/>
        <end position="286"/>
    </location>
</feature>
<dbReference type="PROSITE" id="PS00027">
    <property type="entry name" value="HOMEOBOX_1"/>
    <property type="match status" value="1"/>
</dbReference>
<feature type="DNA-binding region" description="Homeobox" evidence="5">
    <location>
        <begin position="282"/>
        <end position="341"/>
    </location>
</feature>
<dbReference type="Proteomes" id="UP000694845">
    <property type="component" value="Unplaced"/>
</dbReference>
<keyword evidence="1 5" id="KW-0238">DNA-binding</keyword>
<dbReference type="SMART" id="SM00389">
    <property type="entry name" value="HOX"/>
    <property type="match status" value="1"/>
</dbReference>
<dbReference type="GO" id="GO:0005634">
    <property type="term" value="C:nucleus"/>
    <property type="evidence" value="ECO:0007669"/>
    <property type="project" value="UniProtKB-SubCell"/>
</dbReference>
<dbReference type="PRINTS" id="PR00031">
    <property type="entry name" value="HTHREPRESSR"/>
</dbReference>
<evidence type="ECO:0000313" key="9">
    <source>
        <dbReference type="Proteomes" id="UP000694845"/>
    </source>
</evidence>